<organism evidence="1 2">
    <name type="scientific">Microlunatus endophyticus</name>
    <dbReference type="NCBI Taxonomy" id="1716077"/>
    <lineage>
        <taxon>Bacteria</taxon>
        <taxon>Bacillati</taxon>
        <taxon>Actinomycetota</taxon>
        <taxon>Actinomycetes</taxon>
        <taxon>Propionibacteriales</taxon>
        <taxon>Propionibacteriaceae</taxon>
        <taxon>Microlunatus</taxon>
    </lineage>
</organism>
<dbReference type="RefSeq" id="WP_188893938.1">
    <property type="nucleotide sequence ID" value="NZ_BMMZ01000002.1"/>
</dbReference>
<accession>A0A917S227</accession>
<keyword evidence="2" id="KW-1185">Reference proteome</keyword>
<reference evidence="1" key="2">
    <citation type="submission" date="2020-09" db="EMBL/GenBank/DDBJ databases">
        <authorList>
            <person name="Sun Q."/>
            <person name="Zhou Y."/>
        </authorList>
    </citation>
    <scope>NUCLEOTIDE SEQUENCE</scope>
    <source>
        <strain evidence="1">CGMCC 4.7306</strain>
    </source>
</reference>
<evidence type="ECO:0000313" key="2">
    <source>
        <dbReference type="Proteomes" id="UP000613840"/>
    </source>
</evidence>
<dbReference type="AlphaFoldDB" id="A0A917S227"/>
<reference evidence="1" key="1">
    <citation type="journal article" date="2014" name="Int. J. Syst. Evol. Microbiol.">
        <title>Complete genome sequence of Corynebacterium casei LMG S-19264T (=DSM 44701T), isolated from a smear-ripened cheese.</title>
        <authorList>
            <consortium name="US DOE Joint Genome Institute (JGI-PGF)"/>
            <person name="Walter F."/>
            <person name="Albersmeier A."/>
            <person name="Kalinowski J."/>
            <person name="Ruckert C."/>
        </authorList>
    </citation>
    <scope>NUCLEOTIDE SEQUENCE</scope>
    <source>
        <strain evidence="1">CGMCC 4.7306</strain>
    </source>
</reference>
<sequence length="349" mass="37215">MNEDGIQDVFAHLSGQDDNLGDSALRAGYFLAAQGDGRRFHLHFGVQSDDYLSGLPLTPAHRVYADPVDWLEAGATAFRPVLLLNTGEINPLPGAYPRKEPALQLQRVLGRGGIVILAGAGLRQPSVADQVCFHPALREAALVSWRDTVSRDAAGFGDVAPDWGYALGSPTAQWPSADSRPLLAVTLRYDRPWPGDGWIAAVRSLAARTGTRIVTLAQVARDAPRAVRLAAALGGEYRTPPSMRHPDLDAHVRAIYRQSLAVVSDRAHGLIIGATEGAFPVGSADDPQKIARLLAVAGLADLVGRHDQLAEVAPLLESKLAGLVPAIDSARESIATLTLRMHQAMRSVA</sequence>
<name>A0A917S227_9ACTN</name>
<comment type="caution">
    <text evidence="1">The sequence shown here is derived from an EMBL/GenBank/DDBJ whole genome shotgun (WGS) entry which is preliminary data.</text>
</comment>
<evidence type="ECO:0008006" key="3">
    <source>
        <dbReference type="Google" id="ProtNLM"/>
    </source>
</evidence>
<evidence type="ECO:0000313" key="1">
    <source>
        <dbReference type="EMBL" id="GGL52394.1"/>
    </source>
</evidence>
<protein>
    <recommendedName>
        <fullName evidence="3">Polysaccharide pyruvyl transferase family protein WcaK</fullName>
    </recommendedName>
</protein>
<dbReference type="Proteomes" id="UP000613840">
    <property type="component" value="Unassembled WGS sequence"/>
</dbReference>
<gene>
    <name evidence="1" type="ORF">GCM10011575_08430</name>
</gene>
<dbReference type="EMBL" id="BMMZ01000002">
    <property type="protein sequence ID" value="GGL52394.1"/>
    <property type="molecule type" value="Genomic_DNA"/>
</dbReference>
<proteinExistence type="predicted"/>